<evidence type="ECO:0000256" key="1">
    <source>
        <dbReference type="SAM" id="MobiDB-lite"/>
    </source>
</evidence>
<proteinExistence type="predicted"/>
<dbReference type="AlphaFoldDB" id="A0A158EHD5"/>
<evidence type="ECO:0000313" key="2">
    <source>
        <dbReference type="EMBL" id="SAL05826.1"/>
    </source>
</evidence>
<protein>
    <submittedName>
        <fullName evidence="2">Uncharacterized protein</fullName>
    </submittedName>
</protein>
<reference evidence="2" key="1">
    <citation type="submission" date="2016-01" db="EMBL/GenBank/DDBJ databases">
        <authorList>
            <person name="Peeters C."/>
        </authorList>
    </citation>
    <scope>NUCLEOTIDE SEQUENCE</scope>
    <source>
        <strain evidence="2">LMG 29321</strain>
    </source>
</reference>
<keyword evidence="3" id="KW-1185">Reference proteome</keyword>
<feature type="compositionally biased region" description="Polar residues" evidence="1">
    <location>
        <begin position="137"/>
        <end position="147"/>
    </location>
</feature>
<sequence length="309" mass="34663">MSISRLGSSGNGWSAIDSLDQSITKQTVLRRQIRQRNLNRYWSTKKFQANIHPDRKLDIKDIRRITLEVMGRRLWPLTEAEASEQSQESYFLGRGGRRSKFKLRVDSDEKQDQSGFRGEAEAQDSGSLGEGDYPARQGQSRDTGAGTSMAASLEMDRLRNQGAGLNADEWKRVATSRLLQIDAREWSEAPDGRGQSSAKPRSPTASEGLVTFQRECMMFIEEARKAGVEFENVSMPEIIALVREHSTTRAPYRGESTSRISIFVPLVLHNVLNHHLVGHRDLSVADARLRAVESALHEASRLKASRANE</sequence>
<gene>
    <name evidence="2" type="ORF">AWB78_07723</name>
</gene>
<feature type="region of interest" description="Disordered" evidence="1">
    <location>
        <begin position="184"/>
        <end position="207"/>
    </location>
</feature>
<dbReference type="Proteomes" id="UP000071859">
    <property type="component" value="Unassembled WGS sequence"/>
</dbReference>
<feature type="compositionally biased region" description="Polar residues" evidence="1">
    <location>
        <begin position="194"/>
        <end position="205"/>
    </location>
</feature>
<feature type="compositionally biased region" description="Basic and acidic residues" evidence="1">
    <location>
        <begin position="103"/>
        <end position="112"/>
    </location>
</feature>
<accession>A0A158EHD5</accession>
<dbReference type="EMBL" id="FCOX02000092">
    <property type="protein sequence ID" value="SAL05826.1"/>
    <property type="molecule type" value="Genomic_DNA"/>
</dbReference>
<dbReference type="RefSeq" id="WP_157697754.1">
    <property type="nucleotide sequence ID" value="NZ_FCOX02000092.1"/>
</dbReference>
<organism evidence="2 3">
    <name type="scientific">Caballeronia calidae</name>
    <dbReference type="NCBI Taxonomy" id="1777139"/>
    <lineage>
        <taxon>Bacteria</taxon>
        <taxon>Pseudomonadati</taxon>
        <taxon>Pseudomonadota</taxon>
        <taxon>Betaproteobacteria</taxon>
        <taxon>Burkholderiales</taxon>
        <taxon>Burkholderiaceae</taxon>
        <taxon>Caballeronia</taxon>
    </lineage>
</organism>
<feature type="region of interest" description="Disordered" evidence="1">
    <location>
        <begin position="102"/>
        <end position="147"/>
    </location>
</feature>
<name>A0A158EHD5_9BURK</name>
<evidence type="ECO:0000313" key="3">
    <source>
        <dbReference type="Proteomes" id="UP000071859"/>
    </source>
</evidence>
<comment type="caution">
    <text evidence="2">The sequence shown here is derived from an EMBL/GenBank/DDBJ whole genome shotgun (WGS) entry which is preliminary data.</text>
</comment>